<name>A0A388LMV7_CHABU</name>
<keyword evidence="3" id="KW-1185">Reference proteome</keyword>
<evidence type="ECO:0000313" key="2">
    <source>
        <dbReference type="EMBL" id="GBG83611.1"/>
    </source>
</evidence>
<gene>
    <name evidence="2" type="ORF">CBR_g37415</name>
</gene>
<feature type="compositionally biased region" description="Basic and acidic residues" evidence="1">
    <location>
        <begin position="240"/>
        <end position="266"/>
    </location>
</feature>
<dbReference type="AlphaFoldDB" id="A0A388LMV7"/>
<proteinExistence type="predicted"/>
<organism evidence="2 3">
    <name type="scientific">Chara braunii</name>
    <name type="common">Braun's stonewort</name>
    <dbReference type="NCBI Taxonomy" id="69332"/>
    <lineage>
        <taxon>Eukaryota</taxon>
        <taxon>Viridiplantae</taxon>
        <taxon>Streptophyta</taxon>
        <taxon>Charophyceae</taxon>
        <taxon>Charales</taxon>
        <taxon>Characeae</taxon>
        <taxon>Chara</taxon>
    </lineage>
</organism>
<feature type="region of interest" description="Disordered" evidence="1">
    <location>
        <begin position="1"/>
        <end position="267"/>
    </location>
</feature>
<dbReference type="EMBL" id="BFEA01000445">
    <property type="protein sequence ID" value="GBG83611.1"/>
    <property type="molecule type" value="Genomic_DNA"/>
</dbReference>
<feature type="compositionally biased region" description="Basic and acidic residues" evidence="1">
    <location>
        <begin position="71"/>
        <end position="87"/>
    </location>
</feature>
<reference evidence="2 3" key="1">
    <citation type="journal article" date="2018" name="Cell">
        <title>The Chara Genome: Secondary Complexity and Implications for Plant Terrestrialization.</title>
        <authorList>
            <person name="Nishiyama T."/>
            <person name="Sakayama H."/>
            <person name="Vries J.D."/>
            <person name="Buschmann H."/>
            <person name="Saint-Marcoux D."/>
            <person name="Ullrich K.K."/>
            <person name="Haas F.B."/>
            <person name="Vanderstraeten L."/>
            <person name="Becker D."/>
            <person name="Lang D."/>
            <person name="Vosolsobe S."/>
            <person name="Rombauts S."/>
            <person name="Wilhelmsson P.K.I."/>
            <person name="Janitza P."/>
            <person name="Kern R."/>
            <person name="Heyl A."/>
            <person name="Rumpler F."/>
            <person name="Villalobos L.I.A.C."/>
            <person name="Clay J.M."/>
            <person name="Skokan R."/>
            <person name="Toyoda A."/>
            <person name="Suzuki Y."/>
            <person name="Kagoshima H."/>
            <person name="Schijlen E."/>
            <person name="Tajeshwar N."/>
            <person name="Catarino B."/>
            <person name="Hetherington A.J."/>
            <person name="Saltykova A."/>
            <person name="Bonnot C."/>
            <person name="Breuninger H."/>
            <person name="Symeonidi A."/>
            <person name="Radhakrishnan G.V."/>
            <person name="Van Nieuwerburgh F."/>
            <person name="Deforce D."/>
            <person name="Chang C."/>
            <person name="Karol K.G."/>
            <person name="Hedrich R."/>
            <person name="Ulvskov P."/>
            <person name="Glockner G."/>
            <person name="Delwiche C.F."/>
            <person name="Petrasek J."/>
            <person name="Van de Peer Y."/>
            <person name="Friml J."/>
            <person name="Beilby M."/>
            <person name="Dolan L."/>
            <person name="Kohara Y."/>
            <person name="Sugano S."/>
            <person name="Fujiyama A."/>
            <person name="Delaux P.-M."/>
            <person name="Quint M."/>
            <person name="TheiBen G."/>
            <person name="Hagemann M."/>
            <person name="Harholt J."/>
            <person name="Dunand C."/>
            <person name="Zachgo S."/>
            <person name="Langdale J."/>
            <person name="Maumus F."/>
            <person name="Straeten D.V.D."/>
            <person name="Gould S.B."/>
            <person name="Rensing S.A."/>
        </authorList>
    </citation>
    <scope>NUCLEOTIDE SEQUENCE [LARGE SCALE GENOMIC DNA]</scope>
    <source>
        <strain evidence="2 3">S276</strain>
    </source>
</reference>
<dbReference type="Proteomes" id="UP000265515">
    <property type="component" value="Unassembled WGS sequence"/>
</dbReference>
<dbReference type="Gramene" id="GBG83611">
    <property type="protein sequence ID" value="GBG83611"/>
    <property type="gene ID" value="CBR_g37415"/>
</dbReference>
<feature type="compositionally biased region" description="Gly residues" evidence="1">
    <location>
        <begin position="215"/>
        <end position="230"/>
    </location>
</feature>
<comment type="caution">
    <text evidence="2">The sequence shown here is derived from an EMBL/GenBank/DDBJ whole genome shotgun (WGS) entry which is preliminary data.</text>
</comment>
<feature type="compositionally biased region" description="Basic and acidic residues" evidence="1">
    <location>
        <begin position="187"/>
        <end position="196"/>
    </location>
</feature>
<feature type="compositionally biased region" description="Polar residues" evidence="1">
    <location>
        <begin position="141"/>
        <end position="164"/>
    </location>
</feature>
<protein>
    <submittedName>
        <fullName evidence="2">Uncharacterized protein</fullName>
    </submittedName>
</protein>
<accession>A0A388LMV7</accession>
<evidence type="ECO:0000313" key="3">
    <source>
        <dbReference type="Proteomes" id="UP000265515"/>
    </source>
</evidence>
<sequence length="280" mass="29022">MPFVEGSKKTRQTPAAAGGRKKQLPSGPTPPAPGASGANLPLLPSPSPSPSVASPSVRGGRDLAQASSKATEYDDGLRQRNAGRENSQDCAIALDDNNDEDEEGGSGGPHDDGGNQTDMEVGDDNMQDRDTLVDVEVAAGQPSTSRGISRSPSTSKGGHNSQAMQGPKAKKRTRETSPSASTHKRQARTDVVDEARGALTASQEARPSRKNSHGGRSGGHGGGCGGGAHGGARKGSQRVRPQEMRDSGDDGEGVDPRMPEDVDKPAQHTAIIDTTRCFFL</sequence>
<evidence type="ECO:0000256" key="1">
    <source>
        <dbReference type="SAM" id="MobiDB-lite"/>
    </source>
</evidence>